<dbReference type="InterPro" id="IPR036485">
    <property type="entry name" value="Glu_synth_asu_C_sf"/>
</dbReference>
<accession>A0A974PS54</accession>
<comment type="pathway">
    <text evidence="3">One-carbon metabolism; formaldehyde degradation; formate from formaldehyde (H(4)MPT route): step 4/5.</text>
</comment>
<dbReference type="InterPro" id="IPR022667">
    <property type="entry name" value="ForMFR_H4MPT_ForTrfase_N"/>
</dbReference>
<keyword evidence="7" id="KW-1185">Reference proteome</keyword>
<dbReference type="InterPro" id="IPR023447">
    <property type="entry name" value="ForMFR_H4MPT_ForTrfase_fd-like"/>
</dbReference>
<comment type="similarity">
    <text evidence="1 3">Belongs to the FTR family.</text>
</comment>
<dbReference type="AlphaFoldDB" id="A0A974PS54"/>
<dbReference type="SUPFAM" id="SSF69336">
    <property type="entry name" value="Alpha subunit of glutamate synthase, C-terminal domain"/>
    <property type="match status" value="1"/>
</dbReference>
<dbReference type="PANTHER" id="PTHR39673">
    <property type="entry name" value="TUNGSTEN FORMYLMETHANOFURAN DEHYDROGENASE, SUBUNIT C (FWDC)"/>
    <property type="match status" value="1"/>
</dbReference>
<evidence type="ECO:0000313" key="7">
    <source>
        <dbReference type="Proteomes" id="UP000596427"/>
    </source>
</evidence>
<dbReference type="Proteomes" id="UP000596427">
    <property type="component" value="Chromosome"/>
</dbReference>
<dbReference type="InterPro" id="IPR014053">
    <property type="entry name" value="ForMFR_H4MPT_ForTrfase"/>
</dbReference>
<dbReference type="GO" id="GO:0006730">
    <property type="term" value="P:one-carbon metabolic process"/>
    <property type="evidence" value="ECO:0007669"/>
    <property type="project" value="UniProtKB-UniRule"/>
</dbReference>
<dbReference type="NCBIfam" id="TIGR03119">
    <property type="entry name" value="one_C_fhcD"/>
    <property type="match status" value="1"/>
</dbReference>
<dbReference type="InterPro" id="IPR002770">
    <property type="entry name" value="ForMFR_H4MPT_ForTrfase_C"/>
</dbReference>
<dbReference type="KEGG" id="xdi:EZH22_07525"/>
<dbReference type="GO" id="GO:0018493">
    <property type="term" value="F:formylmethanofuran dehydrogenase activity"/>
    <property type="evidence" value="ECO:0007669"/>
    <property type="project" value="InterPro"/>
</dbReference>
<sequence length="606" mass="60768">MSSGFEGISAMILNGVEIRDSFAEAFPMAGTRLIITADTPRWARTAAASLTGFATSVIGCGCEAAIERELPAAQTPDGRPGMSVLIFAMSLKDLKKVVPLRVGQCVLTSPTSACYAGLEGGAAVPLGRALRYFGDGHQIAKSIEGRRFWRLPVMEGEFVCDEIVGSTTGAVGGGNFLILARSRAAALAAAEAAVEAMGRVEGAVMPFPGGVVRSGSKVGGKYAGMIASTNDAYCPTLRGAVPSALPPEVESVLEIVIDGLTEGDVAASMRAGISAVCALGAPAGVVAVDAGNYGGNLGPFHFKLRELMAPVAGGASHEWASLRGGTEPPHRRSAGRCRMSSHRLIPRAPLAARVDLTGITPAALAGLAAGEVARLGVPFGAGTVPLGDLFHVEPEAGDFLLLGGDPRLDFVGAGLASGEIVVDGPVGVHAGSGMSGGRLVVRGDAGDDLAAGLEGGRIEVTGSAGANVGGARPGDRQGMTGGAVRVAGAVGRRLGARLRGGLILVGGDAGPQAADGLIAGTLAVAGALGAGAGRGMKRGTLLLASPPASLAPGFVDAGPQDFIMLALLARRVPELAALFGGRLSQRANRLVGNRLAGGEGEVLVLQ</sequence>
<dbReference type="NCBIfam" id="NF002554">
    <property type="entry name" value="PRK02114.1"/>
    <property type="match status" value="1"/>
</dbReference>
<name>A0A974PS54_9HYPH</name>
<dbReference type="NCBIfam" id="TIGR03122">
    <property type="entry name" value="one_C_dehyd_C"/>
    <property type="match status" value="1"/>
</dbReference>
<dbReference type="EMBL" id="CP063362">
    <property type="protein sequence ID" value="QRG08165.1"/>
    <property type="molecule type" value="Genomic_DNA"/>
</dbReference>
<keyword evidence="2 3" id="KW-0808">Transferase</keyword>
<feature type="domain" description="Formylmethanofuran: tetrahydromethanopterin formyltransferase Ftr N-terminal" evidence="4">
    <location>
        <begin position="11"/>
        <end position="153"/>
    </location>
</feature>
<comment type="function">
    <text evidence="3">Catalyzes the transfer of a formyl group from 5-formyl tetrahydromethanopterin (5-formyl-H(4)MPT) to methanofuran (MFR) to produce formylmethanofuran (formyl-MFR) and tetrahydromethanopterin (H(4)MPT).</text>
</comment>
<dbReference type="GO" id="GO:0015948">
    <property type="term" value="P:methanogenesis"/>
    <property type="evidence" value="ECO:0007669"/>
    <property type="project" value="InterPro"/>
</dbReference>
<dbReference type="InterPro" id="IPR017550">
    <property type="entry name" value="Formylmethanofuran_DH_suC"/>
</dbReference>
<dbReference type="Gene3D" id="3.30.70.520">
    <property type="match status" value="2"/>
</dbReference>
<dbReference type="GO" id="GO:0046914">
    <property type="term" value="F:transition metal ion binding"/>
    <property type="evidence" value="ECO:0007669"/>
    <property type="project" value="InterPro"/>
</dbReference>
<protein>
    <recommendedName>
        <fullName evidence="3">Formylmethanofuran--tetrahydromethanopterin formyltransferase</fullName>
        <shortName evidence="3">Ftr</shortName>
        <ecNumber evidence="3">2.3.1.101</ecNumber>
    </recommendedName>
    <alternativeName>
        <fullName evidence="3">H4MPT formyltransferase</fullName>
    </alternativeName>
</protein>
<keyword evidence="3" id="KW-0963">Cytoplasm</keyword>
<dbReference type="GO" id="GO:0030270">
    <property type="term" value="F:formylmethanofuran-tetrahydromethanopterin N-formyltransferase activity"/>
    <property type="evidence" value="ECO:0007669"/>
    <property type="project" value="UniProtKB-UniRule"/>
</dbReference>
<keyword evidence="3 6" id="KW-0012">Acyltransferase</keyword>
<evidence type="ECO:0000313" key="6">
    <source>
        <dbReference type="EMBL" id="QRG08165.1"/>
    </source>
</evidence>
<keyword evidence="3" id="KW-0554">One-carbon metabolism</keyword>
<dbReference type="EC" id="2.3.1.101" evidence="3"/>
<dbReference type="HAMAP" id="MF_00579">
    <property type="entry name" value="FTR"/>
    <property type="match status" value="1"/>
</dbReference>
<evidence type="ECO:0000259" key="4">
    <source>
        <dbReference type="Pfam" id="PF01913"/>
    </source>
</evidence>
<feature type="domain" description="Formylmethanofuran: tetrahydromethanopterin formyltransferase Ftr C-terminal" evidence="5">
    <location>
        <begin position="156"/>
        <end position="307"/>
    </location>
</feature>
<evidence type="ECO:0000256" key="2">
    <source>
        <dbReference type="ARBA" id="ARBA00022679"/>
    </source>
</evidence>
<evidence type="ECO:0000256" key="3">
    <source>
        <dbReference type="HAMAP-Rule" id="MF_00579"/>
    </source>
</evidence>
<comment type="catalytic activity">
    <reaction evidence="3">
        <text>N-formylmethanofuran + 5,6,7,8-tetrahydromethanopterin + H(+) = N(5)-formyl-5,6,7,8-tetrahydromethanopterin + methanofuran</text>
        <dbReference type="Rhea" id="RHEA:18061"/>
        <dbReference type="ChEBI" id="CHEBI:15378"/>
        <dbReference type="ChEBI" id="CHEBI:57727"/>
        <dbReference type="ChEBI" id="CHEBI:58018"/>
        <dbReference type="ChEBI" id="CHEBI:58103"/>
        <dbReference type="ChEBI" id="CHEBI:58151"/>
        <dbReference type="EC" id="2.3.1.101"/>
    </reaction>
</comment>
<dbReference type="Pfam" id="PF01913">
    <property type="entry name" value="FTR"/>
    <property type="match status" value="1"/>
</dbReference>
<proteinExistence type="inferred from homology"/>
<evidence type="ECO:0000256" key="1">
    <source>
        <dbReference type="ARBA" id="ARBA00006770"/>
    </source>
</evidence>
<dbReference type="Gene3D" id="2.160.20.60">
    <property type="entry name" value="Glutamate synthase, alpha subunit, C-terminal domain"/>
    <property type="match status" value="1"/>
</dbReference>
<organism evidence="6 7">
    <name type="scientific">Xanthobacter dioxanivorans</name>
    <dbReference type="NCBI Taxonomy" id="2528964"/>
    <lineage>
        <taxon>Bacteria</taxon>
        <taxon>Pseudomonadati</taxon>
        <taxon>Pseudomonadota</taxon>
        <taxon>Alphaproteobacteria</taxon>
        <taxon>Hyphomicrobiales</taxon>
        <taxon>Xanthobacteraceae</taxon>
        <taxon>Xanthobacter</taxon>
    </lineage>
</organism>
<dbReference type="GO" id="GO:0005737">
    <property type="term" value="C:cytoplasm"/>
    <property type="evidence" value="ECO:0007669"/>
    <property type="project" value="UniProtKB-SubCell"/>
</dbReference>
<reference evidence="6 7" key="1">
    <citation type="submission" date="2020-10" db="EMBL/GenBank/DDBJ databases">
        <title>Degradation of 1,4-Dioxane by Xanthobacter sp. YN2, via a Novel Group-2 Soluble Di-Iron Monooxygenase.</title>
        <authorList>
            <person name="Ma F."/>
            <person name="Wang Y."/>
            <person name="Yang J."/>
            <person name="Guo H."/>
            <person name="Su D."/>
            <person name="Yu L."/>
        </authorList>
    </citation>
    <scope>NUCLEOTIDE SEQUENCE [LARGE SCALE GENOMIC DNA]</scope>
    <source>
        <strain evidence="6 7">YN2</strain>
    </source>
</reference>
<evidence type="ECO:0000259" key="5">
    <source>
        <dbReference type="Pfam" id="PF02741"/>
    </source>
</evidence>
<dbReference type="GO" id="GO:0046294">
    <property type="term" value="P:formaldehyde catabolic process"/>
    <property type="evidence" value="ECO:0007669"/>
    <property type="project" value="UniProtKB-UniRule"/>
</dbReference>
<gene>
    <name evidence="6" type="primary">fhcD</name>
    <name evidence="3" type="synonym">ffsA</name>
    <name evidence="6" type="ORF">EZH22_07525</name>
</gene>
<dbReference type="PANTHER" id="PTHR39673:SF5">
    <property type="entry name" value="TUNGSTEN-CONTAINING FORMYLMETHANOFURAN DEHYDROGENASE 2 SUBUNIT C"/>
    <property type="match status" value="1"/>
</dbReference>
<dbReference type="Pfam" id="PF02741">
    <property type="entry name" value="FTR_C"/>
    <property type="match status" value="1"/>
</dbReference>
<dbReference type="SUPFAM" id="SSF55112">
    <property type="entry name" value="Formylmethanofuran:tetrahydromethanopterin formyltransferase"/>
    <property type="match status" value="2"/>
</dbReference>
<comment type="subunit">
    <text evidence="3">Homotetramer.</text>
</comment>
<comment type="subcellular location">
    <subcellularLocation>
        <location evidence="3">Cytoplasm</location>
    </subcellularLocation>
</comment>